<evidence type="ECO:0000313" key="3">
    <source>
        <dbReference type="WBParaSite" id="HCON_00031590-00001"/>
    </source>
</evidence>
<organism evidence="2 3">
    <name type="scientific">Haemonchus contortus</name>
    <name type="common">Barber pole worm</name>
    <dbReference type="NCBI Taxonomy" id="6289"/>
    <lineage>
        <taxon>Eukaryota</taxon>
        <taxon>Metazoa</taxon>
        <taxon>Ecdysozoa</taxon>
        <taxon>Nematoda</taxon>
        <taxon>Chromadorea</taxon>
        <taxon>Rhabditida</taxon>
        <taxon>Rhabditina</taxon>
        <taxon>Rhabditomorpha</taxon>
        <taxon>Strongyloidea</taxon>
        <taxon>Trichostrongylidae</taxon>
        <taxon>Haemonchus</taxon>
    </lineage>
</organism>
<protein>
    <submittedName>
        <fullName evidence="3">BTB domain-containing protein</fullName>
    </submittedName>
</protein>
<dbReference type="PANTHER" id="PTHR11145:SF8">
    <property type="entry name" value="RE57120P"/>
    <property type="match status" value="1"/>
</dbReference>
<dbReference type="InterPro" id="IPR003131">
    <property type="entry name" value="T1-type_BTB"/>
</dbReference>
<accession>A0A7I5E6L4</accession>
<sequence length="111" mass="12412">MSGAVPVVLNVGGTKFSTTEATLRSRPSGEDYLFNTLDYSKGEVFIDRDPTLFKYILNYLRDGRVMFADDPLTAALLFQEAKFYGLGHLVEQISLVCKNSTGYHDIKAPRK</sequence>
<dbReference type="Gene3D" id="3.30.710.10">
    <property type="entry name" value="Potassium Channel Kv1.1, Chain A"/>
    <property type="match status" value="1"/>
</dbReference>
<evidence type="ECO:0000313" key="2">
    <source>
        <dbReference type="Proteomes" id="UP000025227"/>
    </source>
</evidence>
<dbReference type="Pfam" id="PF02214">
    <property type="entry name" value="BTB_2"/>
    <property type="match status" value="1"/>
</dbReference>
<reference evidence="3" key="1">
    <citation type="submission" date="2020-12" db="UniProtKB">
        <authorList>
            <consortium name="WormBaseParasite"/>
        </authorList>
    </citation>
    <scope>IDENTIFICATION</scope>
    <source>
        <strain evidence="3">MHco3</strain>
    </source>
</reference>
<dbReference type="OMA" id="YHDIKAP"/>
<feature type="domain" description="BTB" evidence="1">
    <location>
        <begin position="5"/>
        <end position="101"/>
    </location>
</feature>
<dbReference type="InterPro" id="IPR011333">
    <property type="entry name" value="SKP1/BTB/POZ_sf"/>
</dbReference>
<dbReference type="PANTHER" id="PTHR11145">
    <property type="entry name" value="BTB/POZ DOMAIN-CONTAINING ADAPTER FOR CUL3-MEDIATED RHOA DEGRADATION PROTEIN FAMILY MEMBER"/>
    <property type="match status" value="1"/>
</dbReference>
<dbReference type="OrthoDB" id="2414723at2759"/>
<name>A0A7I5E6L4_HAECO</name>
<dbReference type="AlphaFoldDB" id="A0A7I5E6L4"/>
<dbReference type="WBParaSite" id="HCON_00031590-00001">
    <property type="protein sequence ID" value="HCON_00031590-00001"/>
    <property type="gene ID" value="HCON_00031590"/>
</dbReference>
<dbReference type="InterPro" id="IPR000210">
    <property type="entry name" value="BTB/POZ_dom"/>
</dbReference>
<dbReference type="CDD" id="cd18316">
    <property type="entry name" value="BTB_POZ_KCTD-like"/>
    <property type="match status" value="1"/>
</dbReference>
<dbReference type="SUPFAM" id="SSF54695">
    <property type="entry name" value="POZ domain"/>
    <property type="match status" value="1"/>
</dbReference>
<proteinExistence type="predicted"/>
<dbReference type="SMART" id="SM00225">
    <property type="entry name" value="BTB"/>
    <property type="match status" value="1"/>
</dbReference>
<keyword evidence="2" id="KW-1185">Reference proteome</keyword>
<dbReference type="Proteomes" id="UP000025227">
    <property type="component" value="Unplaced"/>
</dbReference>
<dbReference type="GO" id="GO:0051260">
    <property type="term" value="P:protein homooligomerization"/>
    <property type="evidence" value="ECO:0007669"/>
    <property type="project" value="InterPro"/>
</dbReference>
<dbReference type="InterPro" id="IPR045068">
    <property type="entry name" value="BACURD1-3"/>
</dbReference>
<evidence type="ECO:0000259" key="1">
    <source>
        <dbReference type="SMART" id="SM00225"/>
    </source>
</evidence>